<protein>
    <recommendedName>
        <fullName evidence="2">MATH domain-containing protein</fullName>
    </recommendedName>
</protein>
<evidence type="ECO:0008006" key="2">
    <source>
        <dbReference type="Google" id="ProtNLM"/>
    </source>
</evidence>
<evidence type="ECO:0000313" key="1">
    <source>
        <dbReference type="EMBL" id="CEM52769.1"/>
    </source>
</evidence>
<accession>A0A0G4I6T3</accession>
<dbReference type="VEuPathDB" id="CryptoDB:Cvel_36441"/>
<dbReference type="EMBL" id="CDMZ01005364">
    <property type="protein sequence ID" value="CEM52769.1"/>
    <property type="molecule type" value="Genomic_DNA"/>
</dbReference>
<sequence length="95" mass="10520">MADDGKASVYLRKKDAYDGLMTFTFQLSNGNVRRSEVKKDFSEVNVGDMWGFFNFCSPDDLLYAARATEGGVLELKVRLSAPKLNIASQVVNGYA</sequence>
<reference evidence="1" key="1">
    <citation type="submission" date="2014-11" db="EMBL/GenBank/DDBJ databases">
        <authorList>
            <person name="Otto D Thomas"/>
            <person name="Naeem Raeece"/>
        </authorList>
    </citation>
    <scope>NUCLEOTIDE SEQUENCE</scope>
</reference>
<organism evidence="1">
    <name type="scientific">Chromera velia CCMP2878</name>
    <dbReference type="NCBI Taxonomy" id="1169474"/>
    <lineage>
        <taxon>Eukaryota</taxon>
        <taxon>Sar</taxon>
        <taxon>Alveolata</taxon>
        <taxon>Colpodellida</taxon>
        <taxon>Chromeraceae</taxon>
        <taxon>Chromera</taxon>
    </lineage>
</organism>
<dbReference type="AlphaFoldDB" id="A0A0G4I6T3"/>
<name>A0A0G4I6T3_9ALVE</name>
<proteinExistence type="predicted"/>
<gene>
    <name evidence="1" type="ORF">Cvel_36441</name>
</gene>